<name>A0A7S8FH84_9BACT</name>
<sequence>MKLYDYPHPHHPKRTIRGYDRPHAVRTARMCVAVADRLGHPQDRMQLYHVACLLHDLGRAGLDRPLFGTIWSWARYRGIPTRPREWRAIHPKTPYGRETEAFVSLYRRDLESSGVPMDAWAVEQIEMRLGYARRLVRRLREVRPRLKALGVEWKPWMQQVMLYYYYPERLAKAKTWVKQLAEILVACEQFEAYSNRRRGQDYYARKKESLPEAFAYLGKLEQEGILSSKVLSVVQVLSAEGVFDTVLKQARGEPLTRSERRYLRNFKGKRI</sequence>
<protein>
    <recommendedName>
        <fullName evidence="3">HD domain-containing protein</fullName>
    </recommendedName>
</protein>
<evidence type="ECO:0000313" key="2">
    <source>
        <dbReference type="Proteomes" id="UP000593737"/>
    </source>
</evidence>
<dbReference type="Gene3D" id="1.10.3210.10">
    <property type="entry name" value="Hypothetical protein af1432"/>
    <property type="match status" value="1"/>
</dbReference>
<dbReference type="CDD" id="cd00077">
    <property type="entry name" value="HDc"/>
    <property type="match status" value="1"/>
</dbReference>
<dbReference type="SUPFAM" id="SSF109604">
    <property type="entry name" value="HD-domain/PDEase-like"/>
    <property type="match status" value="1"/>
</dbReference>
<dbReference type="KEGG" id="nkf:Nkreftii_003703"/>
<accession>A0A7S8FH84</accession>
<proteinExistence type="predicted"/>
<dbReference type="EMBL" id="CP047423">
    <property type="protein sequence ID" value="QPD05929.1"/>
    <property type="molecule type" value="Genomic_DNA"/>
</dbReference>
<dbReference type="Proteomes" id="UP000593737">
    <property type="component" value="Chromosome"/>
</dbReference>
<reference evidence="1 2" key="1">
    <citation type="journal article" date="2020" name="ISME J.">
        <title>Enrichment and physiological characterization of a novel comammox Nitrospira indicates ammonium inhibition of complete nitrification.</title>
        <authorList>
            <person name="Sakoula D."/>
            <person name="Koch H."/>
            <person name="Frank J."/>
            <person name="Jetten M.S.M."/>
            <person name="van Kessel M.A.H.J."/>
            <person name="Lucker S."/>
        </authorList>
    </citation>
    <scope>NUCLEOTIDE SEQUENCE [LARGE SCALE GENOMIC DNA]</scope>
    <source>
        <strain evidence="1">Comreactor17</strain>
    </source>
</reference>
<gene>
    <name evidence="1" type="ORF">Nkreftii_003703</name>
</gene>
<organism evidence="1 2">
    <name type="scientific">Candidatus Nitrospira kreftii</name>
    <dbReference type="NCBI Taxonomy" id="2652173"/>
    <lineage>
        <taxon>Bacteria</taxon>
        <taxon>Pseudomonadati</taxon>
        <taxon>Nitrospirota</taxon>
        <taxon>Nitrospiria</taxon>
        <taxon>Nitrospirales</taxon>
        <taxon>Nitrospiraceae</taxon>
        <taxon>Nitrospira</taxon>
    </lineage>
</organism>
<evidence type="ECO:0008006" key="3">
    <source>
        <dbReference type="Google" id="ProtNLM"/>
    </source>
</evidence>
<dbReference type="AlphaFoldDB" id="A0A7S8FH84"/>
<dbReference type="InterPro" id="IPR003607">
    <property type="entry name" value="HD/PDEase_dom"/>
</dbReference>
<evidence type="ECO:0000313" key="1">
    <source>
        <dbReference type="EMBL" id="QPD05929.1"/>
    </source>
</evidence>